<dbReference type="Gene3D" id="2.40.160.10">
    <property type="entry name" value="Porin"/>
    <property type="match status" value="1"/>
</dbReference>
<name>A0ABT6XIR4_9GAMM</name>
<dbReference type="EMBL" id="JASGBI010000001">
    <property type="protein sequence ID" value="MDI9239959.1"/>
    <property type="molecule type" value="Genomic_DNA"/>
</dbReference>
<proteinExistence type="predicted"/>
<dbReference type="Proteomes" id="UP001321580">
    <property type="component" value="Unassembled WGS sequence"/>
</dbReference>
<feature type="chain" id="PRO_5047098969" evidence="1">
    <location>
        <begin position="25"/>
        <end position="417"/>
    </location>
</feature>
<protein>
    <submittedName>
        <fullName evidence="3">Alginate export family protein</fullName>
    </submittedName>
</protein>
<keyword evidence="1" id="KW-0732">Signal</keyword>
<gene>
    <name evidence="3" type="ORF">QLQ15_13685</name>
</gene>
<dbReference type="Pfam" id="PF13372">
    <property type="entry name" value="Alginate_exp"/>
    <property type="match status" value="1"/>
</dbReference>
<feature type="signal peptide" evidence="1">
    <location>
        <begin position="1"/>
        <end position="24"/>
    </location>
</feature>
<evidence type="ECO:0000256" key="1">
    <source>
        <dbReference type="SAM" id="SignalP"/>
    </source>
</evidence>
<organism evidence="3 4">
    <name type="scientific">Lysobacter stagni</name>
    <dbReference type="NCBI Taxonomy" id="3045172"/>
    <lineage>
        <taxon>Bacteria</taxon>
        <taxon>Pseudomonadati</taxon>
        <taxon>Pseudomonadota</taxon>
        <taxon>Gammaproteobacteria</taxon>
        <taxon>Lysobacterales</taxon>
        <taxon>Lysobacteraceae</taxon>
        <taxon>Lysobacter</taxon>
    </lineage>
</organism>
<keyword evidence="4" id="KW-1185">Reference proteome</keyword>
<dbReference type="InterPro" id="IPR023614">
    <property type="entry name" value="Porin_dom_sf"/>
</dbReference>
<feature type="domain" description="Alginate export" evidence="2">
    <location>
        <begin position="97"/>
        <end position="311"/>
    </location>
</feature>
<accession>A0ABT6XIR4</accession>
<comment type="caution">
    <text evidence="3">The sequence shown here is derived from an EMBL/GenBank/DDBJ whole genome shotgun (WGS) entry which is preliminary data.</text>
</comment>
<reference evidence="3 4" key="1">
    <citation type="submission" date="2023-05" db="EMBL/GenBank/DDBJ databases">
        <title>Lysobacter sp. strain LF1 Genome sequencing and assembly.</title>
        <authorList>
            <person name="Jung Y."/>
        </authorList>
    </citation>
    <scope>NUCLEOTIDE SEQUENCE [LARGE SCALE GENOMIC DNA]</scope>
    <source>
        <strain evidence="3 4">LF1</strain>
    </source>
</reference>
<dbReference type="RefSeq" id="WP_283213322.1">
    <property type="nucleotide sequence ID" value="NZ_JASGBI010000001.1"/>
</dbReference>
<evidence type="ECO:0000313" key="4">
    <source>
        <dbReference type="Proteomes" id="UP001321580"/>
    </source>
</evidence>
<evidence type="ECO:0000313" key="3">
    <source>
        <dbReference type="EMBL" id="MDI9239959.1"/>
    </source>
</evidence>
<sequence length="417" mass="45475">MSHPFAARAVLVATPLAIATLAFATPAVAKDEGTDARLIFDARYRYEHVDPDNALRTADANTLRTRIGFQTATWSGWSGLAEVDNVTHLGPEHFNSTRNGRTAYATVADPDGTEFNQALVKYSAAKGGVTLGRQRINLDNQRFVGGVGWRQNEQTYDAALFQFRPTQKVALSYAYIDNINSVFGPDNDNANRTNPANYEGQSHLLNAQAKLFPALTLTAYQYYLDLENVAVTATAPLGTLSSVTTGLRANGTHGAWSYAVELAQQRDWADNPWSLDSHYALAELGYAVQKVQFKAGFEKLGAGDGTGNRAFQTPLGTKHAFQGWADLFLTTPVDGIQDRYVGVTSPLWGGTAQAWYHDFIADRGSADYGRELDLSYAHAIPGVKGLSGLVKLATYRSDAPALTVDTDKAWVQLQYTY</sequence>
<dbReference type="InterPro" id="IPR025388">
    <property type="entry name" value="Alginate_export_dom"/>
</dbReference>
<evidence type="ECO:0000259" key="2">
    <source>
        <dbReference type="Pfam" id="PF13372"/>
    </source>
</evidence>